<feature type="domain" description="Bacterial sugar transferase" evidence="4">
    <location>
        <begin position="2"/>
        <end position="173"/>
    </location>
</feature>
<dbReference type="PANTHER" id="PTHR30576">
    <property type="entry name" value="COLANIC BIOSYNTHESIS UDP-GLUCOSE LIPID CARRIER TRANSFERASE"/>
    <property type="match status" value="1"/>
</dbReference>
<comment type="similarity">
    <text evidence="1">Belongs to the bacterial sugar transferase family.</text>
</comment>
<dbReference type="InterPro" id="IPR003362">
    <property type="entry name" value="Bact_transf"/>
</dbReference>
<dbReference type="Proteomes" id="UP001494902">
    <property type="component" value="Unassembled WGS sequence"/>
</dbReference>
<keyword evidence="5" id="KW-0808">Transferase</keyword>
<keyword evidence="3" id="KW-0472">Membrane</keyword>
<feature type="transmembrane region" description="Helical" evidence="3">
    <location>
        <begin position="12"/>
        <end position="32"/>
    </location>
</feature>
<protein>
    <submittedName>
        <fullName evidence="5">Sugar transferase</fullName>
    </submittedName>
</protein>
<evidence type="ECO:0000259" key="4">
    <source>
        <dbReference type="Pfam" id="PF02397"/>
    </source>
</evidence>
<evidence type="ECO:0000256" key="3">
    <source>
        <dbReference type="SAM" id="Phobius"/>
    </source>
</evidence>
<keyword evidence="6" id="KW-1185">Reference proteome</keyword>
<dbReference type="RefSeq" id="WP_349296198.1">
    <property type="nucleotide sequence ID" value="NZ_JBEDNQ010000001.1"/>
</dbReference>
<comment type="caution">
    <text evidence="5">The sequence shown here is derived from an EMBL/GenBank/DDBJ whole genome shotgun (WGS) entry which is preliminary data.</text>
</comment>
<keyword evidence="3" id="KW-0812">Transmembrane</keyword>
<dbReference type="GO" id="GO:0016740">
    <property type="term" value="F:transferase activity"/>
    <property type="evidence" value="ECO:0007669"/>
    <property type="project" value="UniProtKB-KW"/>
</dbReference>
<feature type="region of interest" description="Disordered" evidence="2">
    <location>
        <begin position="183"/>
        <end position="238"/>
    </location>
</feature>
<gene>
    <name evidence="5" type="ORF">WIS52_01385</name>
</gene>
<proteinExistence type="inferred from homology"/>
<keyword evidence="3" id="KW-1133">Transmembrane helix</keyword>
<name>A0ABV1K6X5_9PSEU</name>
<sequence length="238" mass="26306">MRRAVDLTVAVLAGVLALPLMIVTGVLVRLLLGRPVLFRQVRSGLGGEEFTLVKFRTMRVERSPGEPDAARTPRVGRFLRATSLDELPQLWNVVRGEMSLIGPRPTLPDQVARYSAHERRRLTVRPGLTGWAQVNGRNAISWPARIELDIFYIEHRSLRMDLLIVGRTLLRLIRPQGVTAAGGVNPGFPGPATPATDVPLPATEPLPRMRIPEPTRTPEPTRIPEPSRNAAEAPEPSR</sequence>
<evidence type="ECO:0000256" key="1">
    <source>
        <dbReference type="ARBA" id="ARBA00006464"/>
    </source>
</evidence>
<organism evidence="5 6">
    <name type="scientific">Pseudonocardia nematodicida</name>
    <dbReference type="NCBI Taxonomy" id="1206997"/>
    <lineage>
        <taxon>Bacteria</taxon>
        <taxon>Bacillati</taxon>
        <taxon>Actinomycetota</taxon>
        <taxon>Actinomycetes</taxon>
        <taxon>Pseudonocardiales</taxon>
        <taxon>Pseudonocardiaceae</taxon>
        <taxon>Pseudonocardia</taxon>
    </lineage>
</organism>
<dbReference type="PANTHER" id="PTHR30576:SF8">
    <property type="entry name" value="UNDECAPRENYL-PHOSPHATE GALACTOSE PHOSPHOTRANSFERASE"/>
    <property type="match status" value="1"/>
</dbReference>
<accession>A0ABV1K6X5</accession>
<reference evidence="5 6" key="1">
    <citation type="submission" date="2024-03" db="EMBL/GenBank/DDBJ databases">
        <title>Draft genome sequence of Pseudonocardia nematodicida JCM 31783.</title>
        <authorList>
            <person name="Butdee W."/>
            <person name="Duangmal K."/>
        </authorList>
    </citation>
    <scope>NUCLEOTIDE SEQUENCE [LARGE SCALE GENOMIC DNA]</scope>
    <source>
        <strain evidence="5 6">JCM 31783</strain>
    </source>
</reference>
<dbReference type="Pfam" id="PF02397">
    <property type="entry name" value="Bac_transf"/>
    <property type="match status" value="1"/>
</dbReference>
<evidence type="ECO:0000313" key="6">
    <source>
        <dbReference type="Proteomes" id="UP001494902"/>
    </source>
</evidence>
<dbReference type="EMBL" id="JBEDNQ010000001">
    <property type="protein sequence ID" value="MEQ3549108.1"/>
    <property type="molecule type" value="Genomic_DNA"/>
</dbReference>
<evidence type="ECO:0000313" key="5">
    <source>
        <dbReference type="EMBL" id="MEQ3549108.1"/>
    </source>
</evidence>
<evidence type="ECO:0000256" key="2">
    <source>
        <dbReference type="SAM" id="MobiDB-lite"/>
    </source>
</evidence>